<evidence type="ECO:0000313" key="2">
    <source>
        <dbReference type="Proteomes" id="UP000185639"/>
    </source>
</evidence>
<dbReference type="EMBL" id="FTOH01000002">
    <property type="protein sequence ID" value="SIS56620.1"/>
    <property type="molecule type" value="Genomic_DNA"/>
</dbReference>
<sequence length="159" mass="17486">MKHMLAGVVCTIVLAGCDTYPDIADDASNRPDPEEASNDTFFGAQLLTESDTATGNLSTDDALDHYKFDINGNFNGPLIVTLTGLAGDADIELYDYNLNLLSWSRTGDTSNEEIRVWHNAAYNSASYDVGLYYVRVYTDNPGLISDYTLEFNFDKGNAE</sequence>
<keyword evidence="2" id="KW-1185">Reference proteome</keyword>
<proteinExistence type="predicted"/>
<organism evidence="1 2">
    <name type="scientific">Thalassolituus maritimus</name>
    <dbReference type="NCBI Taxonomy" id="484498"/>
    <lineage>
        <taxon>Bacteria</taxon>
        <taxon>Pseudomonadati</taxon>
        <taxon>Pseudomonadota</taxon>
        <taxon>Gammaproteobacteria</taxon>
        <taxon>Oceanospirillales</taxon>
        <taxon>Oceanospirillaceae</taxon>
        <taxon>Thalassolituus</taxon>
    </lineage>
</organism>
<evidence type="ECO:0000313" key="1">
    <source>
        <dbReference type="EMBL" id="SIS56620.1"/>
    </source>
</evidence>
<dbReference type="STRING" id="484498.SAMN05421686_102330"/>
<name>A0A1N7K4Y8_9GAMM</name>
<protein>
    <recommendedName>
        <fullName evidence="3">Peptidase C-terminal archaeal/bacterial domain-containing protein</fullName>
    </recommendedName>
</protein>
<dbReference type="PROSITE" id="PS51257">
    <property type="entry name" value="PROKAR_LIPOPROTEIN"/>
    <property type="match status" value="1"/>
</dbReference>
<dbReference type="AlphaFoldDB" id="A0A1N7K4Y8"/>
<gene>
    <name evidence="1" type="ORF">SAMN05421686_102330</name>
</gene>
<dbReference type="Proteomes" id="UP000185639">
    <property type="component" value="Unassembled WGS sequence"/>
</dbReference>
<dbReference type="SUPFAM" id="SSF89260">
    <property type="entry name" value="Collagen-binding domain"/>
    <property type="match status" value="1"/>
</dbReference>
<dbReference type="RefSeq" id="WP_076514456.1">
    <property type="nucleotide sequence ID" value="NZ_FTOH01000002.1"/>
</dbReference>
<dbReference type="OrthoDB" id="450183at2"/>
<accession>A0A1N7K4Y8</accession>
<reference evidence="2" key="1">
    <citation type="submission" date="2017-01" db="EMBL/GenBank/DDBJ databases">
        <authorList>
            <person name="Varghese N."/>
            <person name="Submissions S."/>
        </authorList>
    </citation>
    <scope>NUCLEOTIDE SEQUENCE [LARGE SCALE GENOMIC DNA]</scope>
    <source>
        <strain evidence="2">DSM 24913</strain>
    </source>
</reference>
<dbReference type="Gene3D" id="2.60.120.380">
    <property type="match status" value="1"/>
</dbReference>
<evidence type="ECO:0008006" key="3">
    <source>
        <dbReference type="Google" id="ProtNLM"/>
    </source>
</evidence>